<dbReference type="PROSITE" id="PS00107">
    <property type="entry name" value="PROTEIN_KINASE_ATP"/>
    <property type="match status" value="1"/>
</dbReference>
<dbReference type="PROSITE" id="PS50011">
    <property type="entry name" value="PROTEIN_KINASE_DOM"/>
    <property type="match status" value="2"/>
</dbReference>
<dbReference type="PANTHER" id="PTHR44329">
    <property type="entry name" value="SERINE/THREONINE-PROTEIN KINASE TNNI3K-RELATED"/>
    <property type="match status" value="1"/>
</dbReference>
<dbReference type="InterPro" id="IPR023393">
    <property type="entry name" value="START-like_dom_sf"/>
</dbReference>
<dbReference type="InterPro" id="IPR017441">
    <property type="entry name" value="Protein_kinase_ATP_BS"/>
</dbReference>
<feature type="region of interest" description="Disordered" evidence="6">
    <location>
        <begin position="927"/>
        <end position="954"/>
    </location>
</feature>
<keyword evidence="1" id="KW-0723">Serine/threonine-protein kinase</keyword>
<dbReference type="InterPro" id="IPR001245">
    <property type="entry name" value="Ser-Thr/Tyr_kinase_cat_dom"/>
</dbReference>
<name>A0ABQ6MMH8_9STRA</name>
<organism evidence="8 9">
    <name type="scientific">Tetraparma gracilis</name>
    <dbReference type="NCBI Taxonomy" id="2962635"/>
    <lineage>
        <taxon>Eukaryota</taxon>
        <taxon>Sar</taxon>
        <taxon>Stramenopiles</taxon>
        <taxon>Ochrophyta</taxon>
        <taxon>Bolidophyceae</taxon>
        <taxon>Parmales</taxon>
        <taxon>Triparmaceae</taxon>
        <taxon>Tetraparma</taxon>
    </lineage>
</organism>
<dbReference type="Pfam" id="PF07714">
    <property type="entry name" value="PK_Tyr_Ser-Thr"/>
    <property type="match status" value="1"/>
</dbReference>
<dbReference type="SUPFAM" id="SSF56112">
    <property type="entry name" value="Protein kinase-like (PK-like)"/>
    <property type="match status" value="1"/>
</dbReference>
<evidence type="ECO:0000256" key="3">
    <source>
        <dbReference type="ARBA" id="ARBA00022840"/>
    </source>
</evidence>
<dbReference type="Pfam" id="PF00069">
    <property type="entry name" value="Pkinase"/>
    <property type="match status" value="1"/>
</dbReference>
<dbReference type="Gene3D" id="1.10.510.10">
    <property type="entry name" value="Transferase(Phosphotransferase) domain 1"/>
    <property type="match status" value="2"/>
</dbReference>
<keyword evidence="3 4" id="KW-0067">ATP-binding</keyword>
<keyword evidence="2 4" id="KW-0547">Nucleotide-binding</keyword>
<accession>A0ABQ6MMH8</accession>
<keyword evidence="9" id="KW-1185">Reference proteome</keyword>
<evidence type="ECO:0000256" key="1">
    <source>
        <dbReference type="ARBA" id="ARBA00022527"/>
    </source>
</evidence>
<keyword evidence="1" id="KW-0808">Transferase</keyword>
<feature type="binding site" evidence="4">
    <location>
        <position position="104"/>
    </location>
    <ligand>
        <name>ATP</name>
        <dbReference type="ChEBI" id="CHEBI:30616"/>
    </ligand>
</feature>
<dbReference type="InterPro" id="IPR000719">
    <property type="entry name" value="Prot_kinase_dom"/>
</dbReference>
<evidence type="ECO:0000256" key="5">
    <source>
        <dbReference type="SAM" id="Coils"/>
    </source>
</evidence>
<feature type="compositionally biased region" description="Acidic residues" evidence="6">
    <location>
        <begin position="931"/>
        <end position="940"/>
    </location>
</feature>
<gene>
    <name evidence="8" type="ORF">TeGR_g6068</name>
</gene>
<dbReference type="SUPFAM" id="SSF55961">
    <property type="entry name" value="Bet v1-like"/>
    <property type="match status" value="2"/>
</dbReference>
<protein>
    <recommendedName>
        <fullName evidence="7">Protein kinase domain-containing protein</fullName>
    </recommendedName>
</protein>
<evidence type="ECO:0000256" key="4">
    <source>
        <dbReference type="PROSITE-ProRule" id="PRU10141"/>
    </source>
</evidence>
<dbReference type="InterPro" id="IPR051681">
    <property type="entry name" value="Ser/Thr_Kinases-Pseudokinases"/>
</dbReference>
<proteinExistence type="predicted"/>
<dbReference type="EMBL" id="BRYB01005800">
    <property type="protein sequence ID" value="GMI29141.1"/>
    <property type="molecule type" value="Genomic_DNA"/>
</dbReference>
<evidence type="ECO:0000313" key="9">
    <source>
        <dbReference type="Proteomes" id="UP001165060"/>
    </source>
</evidence>
<feature type="coiled-coil region" evidence="5">
    <location>
        <begin position="11"/>
        <end position="52"/>
    </location>
</feature>
<dbReference type="SMART" id="SM00220">
    <property type="entry name" value="S_TKc"/>
    <property type="match status" value="1"/>
</dbReference>
<evidence type="ECO:0000313" key="8">
    <source>
        <dbReference type="EMBL" id="GMI29141.1"/>
    </source>
</evidence>
<evidence type="ECO:0000256" key="2">
    <source>
        <dbReference type="ARBA" id="ARBA00022741"/>
    </source>
</evidence>
<dbReference type="PROSITE" id="PS00108">
    <property type="entry name" value="PROTEIN_KINASE_ST"/>
    <property type="match status" value="1"/>
</dbReference>
<keyword evidence="5" id="KW-0175">Coiled coil</keyword>
<dbReference type="Gene3D" id="3.30.530.20">
    <property type="match status" value="2"/>
</dbReference>
<dbReference type="InterPro" id="IPR011009">
    <property type="entry name" value="Kinase-like_dom_sf"/>
</dbReference>
<feature type="compositionally biased region" description="Basic and acidic residues" evidence="6">
    <location>
        <begin position="1005"/>
        <end position="1018"/>
    </location>
</feature>
<feature type="region of interest" description="Disordered" evidence="6">
    <location>
        <begin position="998"/>
        <end position="1018"/>
    </location>
</feature>
<dbReference type="InterPro" id="IPR008271">
    <property type="entry name" value="Ser/Thr_kinase_AS"/>
</dbReference>
<comment type="caution">
    <text evidence="8">The sequence shown here is derived from an EMBL/GenBank/DDBJ whole genome shotgun (WGS) entry which is preliminary data.</text>
</comment>
<feature type="domain" description="Protein kinase" evidence="7">
    <location>
        <begin position="77"/>
        <end position="503"/>
    </location>
</feature>
<keyword evidence="1" id="KW-0418">Kinase</keyword>
<evidence type="ECO:0000256" key="6">
    <source>
        <dbReference type="SAM" id="MobiDB-lite"/>
    </source>
</evidence>
<reference evidence="8 9" key="1">
    <citation type="journal article" date="2023" name="Commun. Biol.">
        <title>Genome analysis of Parmales, the sister group of diatoms, reveals the evolutionary specialization of diatoms from phago-mixotrophs to photoautotrophs.</title>
        <authorList>
            <person name="Ban H."/>
            <person name="Sato S."/>
            <person name="Yoshikawa S."/>
            <person name="Yamada K."/>
            <person name="Nakamura Y."/>
            <person name="Ichinomiya M."/>
            <person name="Sato N."/>
            <person name="Blanc-Mathieu R."/>
            <person name="Endo H."/>
            <person name="Kuwata A."/>
            <person name="Ogata H."/>
        </authorList>
    </citation>
    <scope>NUCLEOTIDE SEQUENCE [LARGE SCALE GENOMIC DNA]</scope>
</reference>
<feature type="compositionally biased region" description="Gly residues" evidence="6">
    <location>
        <begin position="943"/>
        <end position="952"/>
    </location>
</feature>
<sequence>MSKVMRIQSNLLGIKRNQSRMKQENAQLEAEKEELEEEVRLKKHSEEELKVMVNALQAVSKERQDELKEVMMETKELKIDKLLGKGGFGVVNLATYRGTKVAMKQLLTVNEENVLRFRHECFLMKNLSHPNVVKLVGVCWSEELFACCLEFAENGSLEFWLRRTVGGKKFVASKAPAVGKNHTKKKLKKPSLAEVTVMGYNYNNEYNESELTDRDNTNFAKGKELADRWLIESRDALRNTARVSQNWTEIMKEDGTHLDLSATSFGKYDSSSRCAMCISRVVVAATAAQVASCGSDQRTSGLGKKDVVDLTYTTSLESIVVSTGVPMVGDREMLYRTAVKMESDGSFTYIGYSVEDARRPVGKGHVRVGMFFCQVMRPLPGSNGKKTEVLRVNETDPGFAKGFGFVNKLVANNASKYNAQPLVDLKRSVEAIVNEYAIENGPSLAEVAFKGFDHNGEFDPAEHNEVDRAKKEEAEKLLHDWWMQRMNPKMGWEEMLKEDKSRLDHGMSGYHAYDNDSRCGRAMAHCYVNATPKQVAGYYADLRNNVSESTEILDCSYTSKLGLFQIPIPVPTVSDRESLYRSVWFRSDHDNSYVEVSYTQEDARKPVGNGKVRIEALFCVVVKEAPGTEGEGSEVWRMTRTNFKFAKGLGFINSLVATKVAEVIVSPLEKLKLDVERLVEAYKPPEHVVESLELTWKGRLWRMALEAALGVQYLHHHRYWSDGGKRHNGTTNEVDEEEAGWKESVIHRDLKPDNMLLTRDWALKLTDFGEARAQNMGGAMTSVGTPIYIAPEVMRADSYDEKADTWSYGLCLVAMIRAERTLEQFFYQALRKHKRKKNTKGLGMGQMTKYYYSEGWRPILPIAFVKAYPKLHALIQECWKVRRKERPNFDQIVARLQGDIGDEIKRKEEPKIELYSKEDDLIYRNRIGKEDEIEDSDEEEGGGKSTKGGGGVSKREYDKVVAELAEHDKERDKIVANMRIAMNELQEKLRAKEAEVEELASPEKQLAKEKKEAEKKEVDKELGNMLALMGR</sequence>
<feature type="domain" description="Protein kinase" evidence="7">
    <location>
        <begin position="513"/>
        <end position="900"/>
    </location>
</feature>
<dbReference type="Proteomes" id="UP001165060">
    <property type="component" value="Unassembled WGS sequence"/>
</dbReference>
<evidence type="ECO:0000259" key="7">
    <source>
        <dbReference type="PROSITE" id="PS50011"/>
    </source>
</evidence>